<dbReference type="Gene3D" id="2.60.40.10">
    <property type="entry name" value="Immunoglobulins"/>
    <property type="match status" value="1"/>
</dbReference>
<keyword evidence="12" id="KW-1043">Host membrane</keyword>
<dbReference type="InterPro" id="IPR046463">
    <property type="entry name" value="Herpes_gE_N"/>
</dbReference>
<dbReference type="KEGG" id="vg:20194385"/>
<gene>
    <name evidence="24" type="primary">ORF74</name>
</gene>
<keyword evidence="17 21" id="KW-0472">Membrane</keyword>
<evidence type="ECO:0000256" key="12">
    <source>
        <dbReference type="ARBA" id="ARBA00022870"/>
    </source>
</evidence>
<keyword evidence="15" id="KW-1039">Host endosome</keyword>
<dbReference type="SUPFAM" id="SSF48726">
    <property type="entry name" value="Immunoglobulin"/>
    <property type="match status" value="1"/>
</dbReference>
<dbReference type="GO" id="GO:0044178">
    <property type="term" value="C:host cell Golgi membrane"/>
    <property type="evidence" value="ECO:0007669"/>
    <property type="project" value="UniProtKB-SubCell"/>
</dbReference>
<evidence type="ECO:0000256" key="18">
    <source>
        <dbReference type="ARBA" id="ARBA00023180"/>
    </source>
</evidence>
<dbReference type="RefSeq" id="YP_009054978.1">
    <property type="nucleotide sequence ID" value="NC_024771.1"/>
</dbReference>
<reference evidence="24 25" key="1">
    <citation type="submission" date="2014-06" db="EMBL/GenBank/DDBJ databases">
        <title>Comparative genome analysis of equine alphaherpesviruses.</title>
        <authorList>
            <person name="Sijmons S."/>
            <person name="Vissani A."/>
            <person name="Silva Tordoya M."/>
            <person name="Muylkens B."/>
            <person name="Thiry E."/>
            <person name="Maes P."/>
            <person name="Matthijnssens J."/>
            <person name="Barrandeguy M."/>
            <person name="Van Ranst M."/>
        </authorList>
    </citation>
    <scope>NUCLEOTIDE SEQUENCE [LARGE SCALE GENOMIC DNA]</scope>
    <source>
        <strain evidence="24">AR/2007/C3A</strain>
    </source>
</reference>
<keyword evidence="16" id="KW-1031">Host cell junction</keyword>
<comment type="subcellular location">
    <subcellularLocation>
        <location evidence="1">Host Golgi apparatus membrane</location>
        <topology evidence="1">Single-pass membrane protein</topology>
    </subcellularLocation>
    <subcellularLocation>
        <location evidence="3">Host cell junction</location>
    </subcellularLocation>
    <subcellularLocation>
        <location evidence="4">Host cell membrane</location>
        <topology evidence="4">Single-pass type I membrane protein</topology>
    </subcellularLocation>
    <subcellularLocation>
        <location evidence="2">Host endosome membrane</location>
        <topology evidence="2">Single-pass membrane protein</topology>
    </subcellularLocation>
    <subcellularLocation>
        <location evidence="5">Virion membrane</location>
        <topology evidence="5">Single-pass type I membrane protein</topology>
    </subcellularLocation>
</comment>
<evidence type="ECO:0000313" key="24">
    <source>
        <dbReference type="EMBL" id="AIL02992.1"/>
    </source>
</evidence>
<evidence type="ECO:0000256" key="15">
    <source>
        <dbReference type="ARBA" id="ARBA00023046"/>
    </source>
</evidence>
<dbReference type="Proteomes" id="UP000172799">
    <property type="component" value="Segment"/>
</dbReference>
<dbReference type="OrthoDB" id="7742at10239"/>
<dbReference type="GO" id="GO:0019031">
    <property type="term" value="C:viral envelope"/>
    <property type="evidence" value="ECO:0007669"/>
    <property type="project" value="UniProtKB-KW"/>
</dbReference>
<feature type="domain" description="Envelope glycoprotein E N-terminal" evidence="23">
    <location>
        <begin position="55"/>
        <end position="168"/>
    </location>
</feature>
<keyword evidence="11" id="KW-0946">Virion</keyword>
<dbReference type="InterPro" id="IPR003404">
    <property type="entry name" value="Herpes_glycopE_Fc"/>
</dbReference>
<proteinExistence type="inferred from homology"/>
<dbReference type="InterPro" id="IPR036179">
    <property type="entry name" value="Ig-like_dom_sf"/>
</dbReference>
<feature type="region of interest" description="Disordered" evidence="20">
    <location>
        <begin position="371"/>
        <end position="394"/>
    </location>
</feature>
<name>A0A077B9G3_9ALPH</name>
<keyword evidence="13 24" id="KW-0261">Viral envelope protein</keyword>
<dbReference type="Pfam" id="PF02480">
    <property type="entry name" value="Herpes_gE"/>
    <property type="match status" value="1"/>
</dbReference>
<feature type="domain" description="Envelope glycoprotein E Fc-binding" evidence="22">
    <location>
        <begin position="195"/>
        <end position="371"/>
    </location>
</feature>
<evidence type="ECO:0000256" key="11">
    <source>
        <dbReference type="ARBA" id="ARBA00022844"/>
    </source>
</evidence>
<comment type="function">
    <text evidence="19">In epithelial cells, the heterodimer gE/gI is required for the cell-to-cell spread of the virus, by sorting nascent virions to cell junctions. Once the virus reaches the cell junctions, virus particles can spread to adjacent cells extremely rapidly through interactions with cellular receptors that accumulate at these junctions. Implicated in basolateral spread in polarized cells. In neuronal cells, gE/gI is essential for the anterograde spread of the infection throughout the host nervous system. Together with US9, the heterodimer gE/gI is involved in the sorting and transport of viral structural components toward axon tips.</text>
</comment>
<evidence type="ECO:0000256" key="14">
    <source>
        <dbReference type="ARBA" id="ARBA00022989"/>
    </source>
</evidence>
<evidence type="ECO:0000256" key="7">
    <source>
        <dbReference type="ARBA" id="ARBA00013988"/>
    </source>
</evidence>
<evidence type="ECO:0000256" key="13">
    <source>
        <dbReference type="ARBA" id="ARBA00022879"/>
    </source>
</evidence>
<feature type="compositionally biased region" description="Basic and acidic residues" evidence="20">
    <location>
        <begin position="371"/>
        <end position="385"/>
    </location>
</feature>
<dbReference type="GeneID" id="20194385"/>
<keyword evidence="8" id="KW-1032">Host cell membrane</keyword>
<feature type="compositionally biased region" description="Pro residues" evidence="20">
    <location>
        <begin position="489"/>
        <end position="502"/>
    </location>
</feature>
<dbReference type="InterPro" id="IPR013783">
    <property type="entry name" value="Ig-like_fold"/>
</dbReference>
<evidence type="ECO:0000256" key="6">
    <source>
        <dbReference type="ARBA" id="ARBA00008101"/>
    </source>
</evidence>
<accession>A0A077B9G3</accession>
<feature type="compositionally biased region" description="Acidic residues" evidence="20">
    <location>
        <begin position="471"/>
        <end position="485"/>
    </location>
</feature>
<evidence type="ECO:0000259" key="22">
    <source>
        <dbReference type="Pfam" id="PF02480"/>
    </source>
</evidence>
<feature type="transmembrane region" description="Helical" evidence="21">
    <location>
        <begin position="404"/>
        <end position="431"/>
    </location>
</feature>
<protein>
    <recommendedName>
        <fullName evidence="7">Envelope glycoprotein E</fullName>
    </recommendedName>
</protein>
<evidence type="ECO:0000256" key="3">
    <source>
        <dbReference type="ARBA" id="ARBA00004315"/>
    </source>
</evidence>
<keyword evidence="18" id="KW-0325">Glycoprotein</keyword>
<dbReference type="EMBL" id="KM051845">
    <property type="protein sequence ID" value="AIL02992.1"/>
    <property type="molecule type" value="Genomic_DNA"/>
</dbReference>
<dbReference type="GO" id="GO:0055036">
    <property type="term" value="C:virion membrane"/>
    <property type="evidence" value="ECO:0007669"/>
    <property type="project" value="UniProtKB-SubCell"/>
</dbReference>
<evidence type="ECO:0000256" key="16">
    <source>
        <dbReference type="ARBA" id="ARBA00023081"/>
    </source>
</evidence>
<evidence type="ECO:0000256" key="2">
    <source>
        <dbReference type="ARBA" id="ARBA00004235"/>
    </source>
</evidence>
<evidence type="ECO:0000259" key="23">
    <source>
        <dbReference type="Pfam" id="PF20418"/>
    </source>
</evidence>
<evidence type="ECO:0000256" key="4">
    <source>
        <dbReference type="ARBA" id="ARBA00004402"/>
    </source>
</evidence>
<evidence type="ECO:0000313" key="25">
    <source>
        <dbReference type="Proteomes" id="UP000172799"/>
    </source>
</evidence>
<keyword evidence="14 21" id="KW-1133">Transmembrane helix</keyword>
<sequence>MKVVAVACCALIALCLAPAFGTSEVHQVQLTEGAYFMIDGGTLGVPDNGTSRVLKAWTFLETPRGCAGDVSVSKVCVSRALCDEEIVVGQRCNLQTIERPLALAEFTAAAGALARVRDAYFVNGTVFPILTETRSGLRIAGATTNLTGVYTLHASLDDRQEHYAFLITVKKRVAPKPSAAPAPTPTTTAAPARRHSEFHVRSYHSHVYRVGDTFDVSVHLESEIVGFEFNAEIRWYYMDTSKSRSCNLFHVYETCIFHPSARACLYPENPKCSFTSPLRATQISNRVYRSCRSNASSWTIQCHSTPWFKAPDYIEEAKNNVDLVFKNAPAPATGLYVFMLMVNGHPEAWTYTLVSTADDFLNVITDTTRPRPGEDINTDLSDHGATRSPAEVPPAPGRGWARRYLAFLIIFASLGGSLFVALLVWGCILCARCNRKPFEVLNPFGTVYTSVPIDDVLDDVLVFERVAQSEDDSFDDLSDSEEEIDGCPGLPPAPDSPPLPRPPSEEELADVSRRSGYKVWFREDPEPSPPKRFEPPRQAELDYSSVVCKIKSILK</sequence>
<evidence type="ECO:0000256" key="10">
    <source>
        <dbReference type="ARBA" id="ARBA00022812"/>
    </source>
</evidence>
<dbReference type="GO" id="GO:0044156">
    <property type="term" value="C:host cell junction"/>
    <property type="evidence" value="ECO:0007669"/>
    <property type="project" value="UniProtKB-SubCell"/>
</dbReference>
<keyword evidence="9 21" id="KW-0812">Transmembrane</keyword>
<evidence type="ECO:0000256" key="20">
    <source>
        <dbReference type="SAM" id="MobiDB-lite"/>
    </source>
</evidence>
<evidence type="ECO:0000256" key="9">
    <source>
        <dbReference type="ARBA" id="ARBA00022692"/>
    </source>
</evidence>
<organism evidence="24 25">
    <name type="scientific">Equid alphaherpesvirus 3</name>
    <dbReference type="NCBI Taxonomy" id="80341"/>
    <lineage>
        <taxon>Viruses</taxon>
        <taxon>Duplodnaviria</taxon>
        <taxon>Heunggongvirae</taxon>
        <taxon>Peploviricota</taxon>
        <taxon>Herviviricetes</taxon>
        <taxon>Herpesvirales</taxon>
        <taxon>Orthoherpesviridae</taxon>
        <taxon>Alphaherpesvirinae</taxon>
        <taxon>Varicellovirus</taxon>
        <taxon>Varicellovirus equidalpha3</taxon>
    </lineage>
</organism>
<comment type="similarity">
    <text evidence="6">Belongs to the alphaherpesvirinae glycoprotein E family.</text>
</comment>
<evidence type="ECO:0000256" key="21">
    <source>
        <dbReference type="SAM" id="Phobius"/>
    </source>
</evidence>
<evidence type="ECO:0000256" key="1">
    <source>
        <dbReference type="ARBA" id="ARBA00004152"/>
    </source>
</evidence>
<evidence type="ECO:0000256" key="8">
    <source>
        <dbReference type="ARBA" id="ARBA00022511"/>
    </source>
</evidence>
<dbReference type="Pfam" id="PF20418">
    <property type="entry name" value="Herpes_gE_N"/>
    <property type="match status" value="1"/>
</dbReference>
<evidence type="ECO:0000256" key="5">
    <source>
        <dbReference type="ARBA" id="ARBA00004563"/>
    </source>
</evidence>
<evidence type="ECO:0000256" key="17">
    <source>
        <dbReference type="ARBA" id="ARBA00023136"/>
    </source>
</evidence>
<keyword evidence="25" id="KW-1185">Reference proteome</keyword>
<evidence type="ECO:0000256" key="19">
    <source>
        <dbReference type="ARBA" id="ARBA00025134"/>
    </source>
</evidence>
<feature type="region of interest" description="Disordered" evidence="20">
    <location>
        <begin position="471"/>
        <end position="512"/>
    </location>
</feature>
<dbReference type="GO" id="GO:0044175">
    <property type="term" value="C:host cell endosome membrane"/>
    <property type="evidence" value="ECO:0007669"/>
    <property type="project" value="UniProtKB-SubCell"/>
</dbReference>
<keyword evidence="10" id="KW-1040">Host Golgi apparatus</keyword>